<evidence type="ECO:0000256" key="2">
    <source>
        <dbReference type="ARBA" id="ARBA00004429"/>
    </source>
</evidence>
<evidence type="ECO:0000259" key="16">
    <source>
        <dbReference type="Pfam" id="PF00482"/>
    </source>
</evidence>
<dbReference type="Pfam" id="PF00482">
    <property type="entry name" value="T2SSF"/>
    <property type="match status" value="2"/>
</dbReference>
<feature type="domain" description="Type II secretion system protein GspF" evidence="16">
    <location>
        <begin position="273"/>
        <end position="394"/>
    </location>
</feature>
<keyword evidence="4 14" id="KW-0813">Transport</keyword>
<evidence type="ECO:0000313" key="17">
    <source>
        <dbReference type="EMBL" id="GAA0725074.1"/>
    </source>
</evidence>
<accession>A0ABN1J0A3</accession>
<dbReference type="InterPro" id="IPR042094">
    <property type="entry name" value="T2SS_GspF_sf"/>
</dbReference>
<dbReference type="RefSeq" id="WP_343794223.1">
    <property type="nucleotide sequence ID" value="NZ_BAAAEU010000032.1"/>
</dbReference>
<comment type="caution">
    <text evidence="17">The sequence shown here is derived from an EMBL/GenBank/DDBJ whole genome shotgun (WGS) entry which is preliminary data.</text>
</comment>
<feature type="domain" description="Type II secretion system protein GspF" evidence="16">
    <location>
        <begin position="70"/>
        <end position="192"/>
    </location>
</feature>
<comment type="subcellular location">
    <subcellularLocation>
        <location evidence="2 14">Cell inner membrane</location>
        <topology evidence="2 14">Multi-pass membrane protein</topology>
    </subcellularLocation>
</comment>
<evidence type="ECO:0000256" key="13">
    <source>
        <dbReference type="ARBA" id="ARBA00030750"/>
    </source>
</evidence>
<dbReference type="InterPro" id="IPR011850">
    <property type="entry name" value="T2SS_GspF"/>
</dbReference>
<keyword evidence="18" id="KW-1185">Reference proteome</keyword>
<gene>
    <name evidence="17" type="primary">xcpS</name>
    <name evidence="17" type="ORF">GCM10009105_38270</name>
</gene>
<dbReference type="PRINTS" id="PR00812">
    <property type="entry name" value="BCTERIALGSPF"/>
</dbReference>
<name>A0ABN1J0A3_9GAMM</name>
<evidence type="ECO:0000256" key="8">
    <source>
        <dbReference type="ARBA" id="ARBA00022723"/>
    </source>
</evidence>
<keyword evidence="12 15" id="KW-0472">Membrane</keyword>
<protein>
    <recommendedName>
        <fullName evidence="13">General secretion pathway protein F</fullName>
    </recommendedName>
</protein>
<evidence type="ECO:0000256" key="6">
    <source>
        <dbReference type="ARBA" id="ARBA00022519"/>
    </source>
</evidence>
<evidence type="ECO:0000256" key="14">
    <source>
        <dbReference type="RuleBase" id="RU003923"/>
    </source>
</evidence>
<evidence type="ECO:0000256" key="5">
    <source>
        <dbReference type="ARBA" id="ARBA00022475"/>
    </source>
</evidence>
<evidence type="ECO:0000256" key="11">
    <source>
        <dbReference type="ARBA" id="ARBA00022989"/>
    </source>
</evidence>
<keyword evidence="7 14" id="KW-0812">Transmembrane</keyword>
<sequence length="403" mass="42989">MPAFAYQALDAAGKTLRGILQGDTARAVRGALRERGLNPLAVDEVREGVAKDANPFARRGLGGAQLALLTRQLATLIGAGLPIDEALGALSEQAENERQRALTVSLRARVMEGASLAQAMAEFPDSFPEIFRATVAAGEQSGRLENVLEKLADYAEARDALKQKILAALAYPLLLTVVAVAVVAGLLTWVVPQIVGVFQNLHQTLPLATRALIALSSFLRGWGWLILLVLIAAAIGVRIALRDEAMRYRWHAFVLRLPLAGRLARAANTARATRTLALLAGSAVPLLDALGIAAQVVPSLPMREALRRAAFKVREGSAFSRALGESGQFPPVALRLIASGERSGELPRMLGEAAAQQQRELDRWLTALTAVLGPAVILGVGAMVLFIVLAILLPIFNLNQMVK</sequence>
<dbReference type="InterPro" id="IPR003004">
    <property type="entry name" value="GspF/PilC"/>
</dbReference>
<evidence type="ECO:0000256" key="10">
    <source>
        <dbReference type="ARBA" id="ARBA00022927"/>
    </source>
</evidence>
<evidence type="ECO:0000256" key="15">
    <source>
        <dbReference type="SAM" id="Phobius"/>
    </source>
</evidence>
<feature type="transmembrane region" description="Helical" evidence="15">
    <location>
        <begin position="168"/>
        <end position="191"/>
    </location>
</feature>
<dbReference type="Proteomes" id="UP001501523">
    <property type="component" value="Unassembled WGS sequence"/>
</dbReference>
<dbReference type="PROSITE" id="PS00874">
    <property type="entry name" value="T2SP_F"/>
    <property type="match status" value="1"/>
</dbReference>
<dbReference type="Gene3D" id="1.20.81.30">
    <property type="entry name" value="Type II secretion system (T2SS), domain F"/>
    <property type="match status" value="2"/>
</dbReference>
<evidence type="ECO:0000256" key="4">
    <source>
        <dbReference type="ARBA" id="ARBA00022448"/>
    </source>
</evidence>
<comment type="similarity">
    <text evidence="3 14">Belongs to the GSP F family.</text>
</comment>
<keyword evidence="8" id="KW-0479">Metal-binding</keyword>
<dbReference type="InterPro" id="IPR018076">
    <property type="entry name" value="T2SS_GspF_dom"/>
</dbReference>
<evidence type="ECO:0000256" key="9">
    <source>
        <dbReference type="ARBA" id="ARBA00022837"/>
    </source>
</evidence>
<keyword evidence="6" id="KW-0997">Cell inner membrane</keyword>
<organism evidence="17 18">
    <name type="scientific">Dokdonella soli</name>
    <dbReference type="NCBI Taxonomy" id="529810"/>
    <lineage>
        <taxon>Bacteria</taxon>
        <taxon>Pseudomonadati</taxon>
        <taxon>Pseudomonadota</taxon>
        <taxon>Gammaproteobacteria</taxon>
        <taxon>Lysobacterales</taxon>
        <taxon>Rhodanobacteraceae</taxon>
        <taxon>Dokdonella</taxon>
    </lineage>
</organism>
<keyword evidence="10" id="KW-0653">Protein transport</keyword>
<evidence type="ECO:0000256" key="1">
    <source>
        <dbReference type="ARBA" id="ARBA00002684"/>
    </source>
</evidence>
<proteinExistence type="inferred from homology"/>
<feature type="transmembrane region" description="Helical" evidence="15">
    <location>
        <begin position="275"/>
        <end position="297"/>
    </location>
</feature>
<dbReference type="PANTHER" id="PTHR30012">
    <property type="entry name" value="GENERAL SECRETION PATHWAY PROTEIN"/>
    <property type="match status" value="1"/>
</dbReference>
<evidence type="ECO:0000256" key="3">
    <source>
        <dbReference type="ARBA" id="ARBA00005745"/>
    </source>
</evidence>
<dbReference type="NCBIfam" id="TIGR02120">
    <property type="entry name" value="GspF"/>
    <property type="match status" value="1"/>
</dbReference>
<keyword evidence="9" id="KW-0106">Calcium</keyword>
<evidence type="ECO:0000256" key="7">
    <source>
        <dbReference type="ARBA" id="ARBA00022692"/>
    </source>
</evidence>
<keyword evidence="11 15" id="KW-1133">Transmembrane helix</keyword>
<evidence type="ECO:0000256" key="12">
    <source>
        <dbReference type="ARBA" id="ARBA00023136"/>
    </source>
</evidence>
<evidence type="ECO:0000313" key="18">
    <source>
        <dbReference type="Proteomes" id="UP001501523"/>
    </source>
</evidence>
<dbReference type="EMBL" id="BAAAEU010000032">
    <property type="protein sequence ID" value="GAA0725074.1"/>
    <property type="molecule type" value="Genomic_DNA"/>
</dbReference>
<keyword evidence="5" id="KW-1003">Cell membrane</keyword>
<feature type="transmembrane region" description="Helical" evidence="15">
    <location>
        <begin position="222"/>
        <end position="241"/>
    </location>
</feature>
<comment type="function">
    <text evidence="1">Component of the type II secretion system inner membrane complex required for the energy-dependent secretion of extracellular factors such as proteases and toxins from the periplasm.</text>
</comment>
<dbReference type="InterPro" id="IPR001992">
    <property type="entry name" value="T2SS_GspF/T4SS_PilC_CS"/>
</dbReference>
<dbReference type="PANTHER" id="PTHR30012:SF0">
    <property type="entry name" value="TYPE II SECRETION SYSTEM PROTEIN F-RELATED"/>
    <property type="match status" value="1"/>
</dbReference>
<reference evidence="17 18" key="1">
    <citation type="journal article" date="2019" name="Int. J. Syst. Evol. Microbiol.">
        <title>The Global Catalogue of Microorganisms (GCM) 10K type strain sequencing project: providing services to taxonomists for standard genome sequencing and annotation.</title>
        <authorList>
            <consortium name="The Broad Institute Genomics Platform"/>
            <consortium name="The Broad Institute Genome Sequencing Center for Infectious Disease"/>
            <person name="Wu L."/>
            <person name="Ma J."/>
        </authorList>
    </citation>
    <scope>NUCLEOTIDE SEQUENCE [LARGE SCALE GENOMIC DNA]</scope>
    <source>
        <strain evidence="17 18">JCM 15421</strain>
    </source>
</reference>
<feature type="transmembrane region" description="Helical" evidence="15">
    <location>
        <begin position="371"/>
        <end position="396"/>
    </location>
</feature>